<protein>
    <recommendedName>
        <fullName evidence="9">Mitochondrial genome maintenance protein Mgr2</fullName>
    </recommendedName>
</protein>
<dbReference type="Proteomes" id="UP000070544">
    <property type="component" value="Unassembled WGS sequence"/>
</dbReference>
<organism evidence="7 8">
    <name type="scientific">Gonapodya prolifera (strain JEL478)</name>
    <name type="common">Monoblepharis prolifera</name>
    <dbReference type="NCBI Taxonomy" id="1344416"/>
    <lineage>
        <taxon>Eukaryota</taxon>
        <taxon>Fungi</taxon>
        <taxon>Fungi incertae sedis</taxon>
        <taxon>Chytridiomycota</taxon>
        <taxon>Chytridiomycota incertae sedis</taxon>
        <taxon>Monoblepharidomycetes</taxon>
        <taxon>Monoblepharidales</taxon>
        <taxon>Gonapodyaceae</taxon>
        <taxon>Gonapodya</taxon>
    </lineage>
</organism>
<evidence type="ECO:0000256" key="2">
    <source>
        <dbReference type="ARBA" id="ARBA00007839"/>
    </source>
</evidence>
<evidence type="ECO:0000256" key="3">
    <source>
        <dbReference type="ARBA" id="ARBA00022692"/>
    </source>
</evidence>
<dbReference type="EMBL" id="KQ965811">
    <property type="protein sequence ID" value="KXS10985.1"/>
    <property type="molecule type" value="Genomic_DNA"/>
</dbReference>
<dbReference type="GO" id="GO:0030150">
    <property type="term" value="P:protein import into mitochondrial matrix"/>
    <property type="evidence" value="ECO:0007669"/>
    <property type="project" value="TreeGrafter"/>
</dbReference>
<dbReference type="GO" id="GO:0005744">
    <property type="term" value="C:TIM23 mitochondrial import inner membrane translocase complex"/>
    <property type="evidence" value="ECO:0007669"/>
    <property type="project" value="TreeGrafter"/>
</dbReference>
<dbReference type="STRING" id="1344416.A0A139A3C6"/>
<dbReference type="AlphaFoldDB" id="A0A139A3C6"/>
<evidence type="ECO:0000256" key="4">
    <source>
        <dbReference type="ARBA" id="ARBA00022989"/>
    </source>
</evidence>
<evidence type="ECO:0000313" key="8">
    <source>
        <dbReference type="Proteomes" id="UP000070544"/>
    </source>
</evidence>
<comment type="subcellular location">
    <subcellularLocation>
        <location evidence="1">Membrane</location>
    </subcellularLocation>
</comment>
<reference evidence="7 8" key="1">
    <citation type="journal article" date="2015" name="Genome Biol. Evol.">
        <title>Phylogenomic analyses indicate that early fungi evolved digesting cell walls of algal ancestors of land plants.</title>
        <authorList>
            <person name="Chang Y."/>
            <person name="Wang S."/>
            <person name="Sekimoto S."/>
            <person name="Aerts A.L."/>
            <person name="Choi C."/>
            <person name="Clum A."/>
            <person name="LaButti K.M."/>
            <person name="Lindquist E.A."/>
            <person name="Yee Ngan C."/>
            <person name="Ohm R.A."/>
            <person name="Salamov A.A."/>
            <person name="Grigoriev I.V."/>
            <person name="Spatafora J.W."/>
            <person name="Berbee M.L."/>
        </authorList>
    </citation>
    <scope>NUCLEOTIDE SEQUENCE [LARGE SCALE GENOMIC DNA]</scope>
    <source>
        <strain evidence="7 8">JEL478</strain>
    </source>
</reference>
<keyword evidence="3 6" id="KW-0812">Transmembrane</keyword>
<dbReference type="GO" id="GO:0045039">
    <property type="term" value="P:protein insertion into mitochondrial inner membrane"/>
    <property type="evidence" value="ECO:0007669"/>
    <property type="project" value="TreeGrafter"/>
</dbReference>
<evidence type="ECO:0000256" key="1">
    <source>
        <dbReference type="ARBA" id="ARBA00004370"/>
    </source>
</evidence>
<evidence type="ECO:0000256" key="5">
    <source>
        <dbReference type="ARBA" id="ARBA00023136"/>
    </source>
</evidence>
<dbReference type="PANTHER" id="PTHR28525">
    <property type="entry name" value="REACTIVE OXYGEN SPECIES MODULATOR 1"/>
    <property type="match status" value="1"/>
</dbReference>
<keyword evidence="5 6" id="KW-0472">Membrane</keyword>
<keyword evidence="8" id="KW-1185">Reference proteome</keyword>
<dbReference type="Pfam" id="PF10247">
    <property type="entry name" value="Romo1"/>
    <property type="match status" value="1"/>
</dbReference>
<feature type="transmembrane region" description="Helical" evidence="6">
    <location>
        <begin position="59"/>
        <end position="80"/>
    </location>
</feature>
<dbReference type="InterPro" id="IPR018450">
    <property type="entry name" value="Romo1/Mgr2"/>
</dbReference>
<dbReference type="OrthoDB" id="5409308at2759"/>
<evidence type="ECO:0000313" key="7">
    <source>
        <dbReference type="EMBL" id="KXS10985.1"/>
    </source>
</evidence>
<name>A0A139A3C6_GONPJ</name>
<sequence>MAQDRSRAAVPLYHEPSWFDKFKMGALMGGTVGVCLGFLFGSYQVLFHGPGQHGYMGTMSRAMLSSGTTFGFFMGIGTVIRTEEADPMRQLISKRMGAVPLRRLEVYVEDREAVTRMM</sequence>
<dbReference type="PANTHER" id="PTHR28525:SF1">
    <property type="entry name" value="REACTIVE OXYGEN SPECIES MODULATOR 1"/>
    <property type="match status" value="1"/>
</dbReference>
<feature type="transmembrane region" description="Helical" evidence="6">
    <location>
        <begin position="26"/>
        <end position="47"/>
    </location>
</feature>
<comment type="similarity">
    <text evidence="2">Belongs to the MGR2 family.</text>
</comment>
<proteinExistence type="inferred from homology"/>
<gene>
    <name evidence="7" type="ORF">M427DRAFT_458065</name>
</gene>
<keyword evidence="4 6" id="KW-1133">Transmembrane helix</keyword>
<evidence type="ECO:0008006" key="9">
    <source>
        <dbReference type="Google" id="ProtNLM"/>
    </source>
</evidence>
<dbReference type="SMART" id="SM01378">
    <property type="entry name" value="Romo1"/>
    <property type="match status" value="1"/>
</dbReference>
<evidence type="ECO:0000256" key="6">
    <source>
        <dbReference type="SAM" id="Phobius"/>
    </source>
</evidence>
<accession>A0A139A3C6</accession>